<dbReference type="AlphaFoldDB" id="A0A6P2CWY7"/>
<gene>
    <name evidence="1" type="ORF">SOIL9_43010</name>
</gene>
<name>A0A6P2CWY7_9BACT</name>
<dbReference type="EMBL" id="LR593886">
    <property type="protein sequence ID" value="VTR93413.1"/>
    <property type="molecule type" value="Genomic_DNA"/>
</dbReference>
<accession>A0A6P2CWY7</accession>
<dbReference type="KEGG" id="gms:SOIL9_43010"/>
<evidence type="ECO:0000313" key="2">
    <source>
        <dbReference type="Proteomes" id="UP000464178"/>
    </source>
</evidence>
<sequence length="153" mass="17438">MPQPPEHESPTTLESRQSKIDFAAVEFPSDVLSVKRLRTIFPELFEQGRLKDGFGHFFYPIGGENPGHLVRLNDLLSAERMVAEYTFVRALETNPNEILDAECHECADLARKELEPLYQEFKLADSPETARLLIRHVAEQGEQQGVRAKCCIR</sequence>
<organism evidence="1 2">
    <name type="scientific">Gemmata massiliana</name>
    <dbReference type="NCBI Taxonomy" id="1210884"/>
    <lineage>
        <taxon>Bacteria</taxon>
        <taxon>Pseudomonadati</taxon>
        <taxon>Planctomycetota</taxon>
        <taxon>Planctomycetia</taxon>
        <taxon>Gemmatales</taxon>
        <taxon>Gemmataceae</taxon>
        <taxon>Gemmata</taxon>
    </lineage>
</organism>
<dbReference type="Proteomes" id="UP000464178">
    <property type="component" value="Chromosome"/>
</dbReference>
<reference evidence="1 2" key="1">
    <citation type="submission" date="2019-05" db="EMBL/GenBank/DDBJ databases">
        <authorList>
            <consortium name="Science for Life Laboratories"/>
        </authorList>
    </citation>
    <scope>NUCLEOTIDE SEQUENCE [LARGE SCALE GENOMIC DNA]</scope>
    <source>
        <strain evidence="1">Soil9</strain>
    </source>
</reference>
<proteinExistence type="predicted"/>
<evidence type="ECO:0000313" key="1">
    <source>
        <dbReference type="EMBL" id="VTR93413.1"/>
    </source>
</evidence>
<keyword evidence="2" id="KW-1185">Reference proteome</keyword>
<protein>
    <submittedName>
        <fullName evidence="1">Uncharacterized protein</fullName>
    </submittedName>
</protein>
<dbReference type="RefSeq" id="WP_162668145.1">
    <property type="nucleotide sequence ID" value="NZ_LR593886.1"/>
</dbReference>